<keyword evidence="4" id="KW-1185">Reference proteome</keyword>
<organism evidence="3 4">
    <name type="scientific">Clavelina lepadiformis</name>
    <name type="common">Light-bulb sea squirt</name>
    <name type="synonym">Ascidia lepadiformis</name>
    <dbReference type="NCBI Taxonomy" id="159417"/>
    <lineage>
        <taxon>Eukaryota</taxon>
        <taxon>Metazoa</taxon>
        <taxon>Chordata</taxon>
        <taxon>Tunicata</taxon>
        <taxon>Ascidiacea</taxon>
        <taxon>Aplousobranchia</taxon>
        <taxon>Clavelinidae</taxon>
        <taxon>Clavelina</taxon>
    </lineage>
</organism>
<comment type="caution">
    <text evidence="3">The sequence shown here is derived from an EMBL/GenBank/DDBJ whole genome shotgun (WGS) entry which is preliminary data.</text>
</comment>
<keyword evidence="1" id="KW-0175">Coiled coil</keyword>
<accession>A0ABP0G855</accession>
<reference evidence="3 4" key="1">
    <citation type="submission" date="2024-02" db="EMBL/GenBank/DDBJ databases">
        <authorList>
            <person name="Daric V."/>
            <person name="Darras S."/>
        </authorList>
    </citation>
    <scope>NUCLEOTIDE SEQUENCE [LARGE SCALE GENOMIC DNA]</scope>
</reference>
<feature type="coiled-coil region" evidence="1">
    <location>
        <begin position="634"/>
        <end position="665"/>
    </location>
</feature>
<evidence type="ECO:0000313" key="4">
    <source>
        <dbReference type="Proteomes" id="UP001642483"/>
    </source>
</evidence>
<protein>
    <submittedName>
        <fullName evidence="3">Uncharacterized protein</fullName>
    </submittedName>
</protein>
<evidence type="ECO:0000313" key="3">
    <source>
        <dbReference type="EMBL" id="CAK8686959.1"/>
    </source>
</evidence>
<sequence length="1192" mass="133642">MLLCKFGLVFLLVFAYQFRLSSQDIFGMWKQFMDMPGDKREEVVKHVWDQFQGAGKDNGKGAPDAVKEMWKKYEDSFPPCNKKDCKKLLSQMFSNKNSGYAEFSEKMKRSNPRVFSWARGPDDKTKTPFTFDVKVNSVDFVGFNYTVTRTDESKGWSDAKLYWAASLPESRTRYSTYYLRDDDKLGTAVVPSPAWFSTPSISAISENKFTVLGRDILMSQVHKLMQDVTNGKFPVKQTTSSEAPFELTIRGDCVYVDDDVSFPSLKKFEIYARKLLSNDKTLDLSASTVCDEIEETSCIYFEKAKDGYDGHSGINGIDSPLVNVYVHELVGDVKFFVRASDGTKGQDGGDGEAGEDRTWESPALDPAKVCKNAMFGSAIENYGPTGGPGGDAMEAGMSGNGGSAPNITVYMEEVSGNFVLEKHSGGGAQPAQHGYGGKGGSGGKGGCGAVCTIHLPFQYFSPSQPQIDPCTLGRPGKTGDRGQDGFVLHEIPNWGKDGPAAYDTLTTIKSVKPWFQDDSDLLRLMQRHGHTLFLRNNRDESKEVFSFIKSVTDEDSEINQDVSFRIKAIAQGFDYYGNTKEHAPDLDWQYLYKRVMTLLEGGKTFENSYNTVKDKIENVEQVKDIVQSIVTESNRKAELQLKNERNEIESRKNLYVKALRKLEQRMTYSLGQSKTVIQKIKDEREKQHASEGADPFKAMEFMGTLVGFGKKIASKDVFGAVKSLKDIIDKFKQKGCKMPTMEQASATLEDRMKFGAAYNDLGPENLDFSKMDVSAVPVIMKSDLGRNKKKLADEISCMLGDGKLKSEKELNHLMENFFRDGQLRITQIDQLLNFNIKLKNIQYRLKVLKESQDAVDADLHKAKEKEAFSIKMQFTDLMFNLYQQQEAEIMSALYELSKAYQFVSLWNFDIMGKYVNNFGDKGMTDHLGSLNGMPFLENILQNLENDRNTFLRHVSSSAGPASHTFNAVWKFDKDNDPLVFQSLYEDGLFTVQLEVDPNDNRVAGCDNCYNGRLISMYIELIGESQAEGVPSTVYVRAVHLGDSNFLLPSNDGAGKTIVTLRQTPGDTAGGNIMTFDFKNYVDSRVDPALEKLFDKEGSKFCENTNNQLDFFGKQSCKSAYATYTVVVPKGDHDCNLDPNEWVDGLNCDGLDLTKFNAVRVYTRIKSWSDYPAQSQAYNLILCQSKDQQCESL</sequence>
<feature type="signal peptide" evidence="2">
    <location>
        <begin position="1"/>
        <end position="23"/>
    </location>
</feature>
<dbReference type="Proteomes" id="UP001642483">
    <property type="component" value="Unassembled WGS sequence"/>
</dbReference>
<evidence type="ECO:0000256" key="2">
    <source>
        <dbReference type="SAM" id="SignalP"/>
    </source>
</evidence>
<evidence type="ECO:0000256" key="1">
    <source>
        <dbReference type="SAM" id="Coils"/>
    </source>
</evidence>
<gene>
    <name evidence="3" type="ORF">CVLEPA_LOCUS18994</name>
</gene>
<name>A0ABP0G855_CLALP</name>
<keyword evidence="2" id="KW-0732">Signal</keyword>
<proteinExistence type="predicted"/>
<dbReference type="EMBL" id="CAWYQH010000103">
    <property type="protein sequence ID" value="CAK8686959.1"/>
    <property type="molecule type" value="Genomic_DNA"/>
</dbReference>
<feature type="chain" id="PRO_5046649348" evidence="2">
    <location>
        <begin position="24"/>
        <end position="1192"/>
    </location>
</feature>